<dbReference type="PANTHER" id="PTHR30371:SF0">
    <property type="entry name" value="SEC-INDEPENDENT PROTEIN TRANSLOCASE PROTEIN TATC, CHLOROPLASTIC-RELATED"/>
    <property type="match status" value="1"/>
</dbReference>
<reference evidence="7" key="1">
    <citation type="journal article" date="2019" name="Int. J. Syst. Evol. Microbiol.">
        <title>The Global Catalogue of Microorganisms (GCM) 10K type strain sequencing project: providing services to taxonomists for standard genome sequencing and annotation.</title>
        <authorList>
            <consortium name="The Broad Institute Genomics Platform"/>
            <consortium name="The Broad Institute Genome Sequencing Center for Infectious Disease"/>
            <person name="Wu L."/>
            <person name="Ma J."/>
        </authorList>
    </citation>
    <scope>NUCLEOTIDE SEQUENCE [LARGE SCALE GENOMIC DNA]</scope>
    <source>
        <strain evidence="7">CCUG 54939</strain>
    </source>
</reference>
<evidence type="ECO:0000313" key="6">
    <source>
        <dbReference type="EMBL" id="MFC3913487.1"/>
    </source>
</evidence>
<keyword evidence="5" id="KW-0813">Transport</keyword>
<evidence type="ECO:0000256" key="2">
    <source>
        <dbReference type="ARBA" id="ARBA00022692"/>
    </source>
</evidence>
<dbReference type="NCBIfam" id="TIGR00945">
    <property type="entry name" value="tatC"/>
    <property type="match status" value="1"/>
</dbReference>
<sequence>MSRSPQPLIQHLLELRRRALKSLAVIAILFLGLIYFANDLYYLLALPLLEQMPHGGQMIATDVTTPFVIPMKLTLYVALLLAIPYLLYQLWAYVAPGLYQHERRLVLPLVIGSAVLFYAGMAFAYFVVCPLLFTFFTAIAPQGVTMATDIASYLGFIMGMFFSFGLAFEVPVALCLLCWSGVTSPEKLTRQRPYYIVAAFVVAMFLTPPDVMSQTMLAVPLCLLFEVGILLGRFYRRQPAEEHADD</sequence>
<accession>A0ABV8CNM4</accession>
<protein>
    <recommendedName>
        <fullName evidence="5">Sec-independent protein translocase protein TatC</fullName>
    </recommendedName>
</protein>
<dbReference type="PANTHER" id="PTHR30371">
    <property type="entry name" value="SEC-INDEPENDENT PROTEIN TRANSLOCASE PROTEIN TATC"/>
    <property type="match status" value="1"/>
</dbReference>
<dbReference type="Proteomes" id="UP001595692">
    <property type="component" value="Unassembled WGS sequence"/>
</dbReference>
<evidence type="ECO:0000256" key="4">
    <source>
        <dbReference type="ARBA" id="ARBA00023136"/>
    </source>
</evidence>
<keyword evidence="5" id="KW-0653">Protein transport</keyword>
<keyword evidence="5" id="KW-1003">Cell membrane</keyword>
<evidence type="ECO:0000256" key="3">
    <source>
        <dbReference type="ARBA" id="ARBA00022989"/>
    </source>
</evidence>
<dbReference type="Pfam" id="PF00902">
    <property type="entry name" value="TatC"/>
    <property type="match status" value="1"/>
</dbReference>
<keyword evidence="4 5" id="KW-0472">Membrane</keyword>
<organism evidence="6 7">
    <name type="scientific">Pseudaeromonas sharmana</name>
    <dbReference type="NCBI Taxonomy" id="328412"/>
    <lineage>
        <taxon>Bacteria</taxon>
        <taxon>Pseudomonadati</taxon>
        <taxon>Pseudomonadota</taxon>
        <taxon>Gammaproteobacteria</taxon>
        <taxon>Aeromonadales</taxon>
        <taxon>Aeromonadaceae</taxon>
        <taxon>Pseudaeromonas</taxon>
    </lineage>
</organism>
<comment type="similarity">
    <text evidence="5">Belongs to the TatC family.</text>
</comment>
<evidence type="ECO:0000256" key="5">
    <source>
        <dbReference type="HAMAP-Rule" id="MF_00902"/>
    </source>
</evidence>
<keyword evidence="5" id="KW-0811">Translocation</keyword>
<comment type="subunit">
    <text evidence="5">The Tat system comprises two distinct complexes: a TatABC complex, containing multiple copies of TatA, TatB and TatC subunits, and a separate TatA complex, containing only TatA subunits. Substrates initially bind to the TatABC complex, which probably triggers association of the separate TatA complex to form the active translocon.</text>
</comment>
<comment type="caution">
    <text evidence="6">The sequence shown here is derived from an EMBL/GenBank/DDBJ whole genome shotgun (WGS) entry which is preliminary data.</text>
</comment>
<dbReference type="PRINTS" id="PR01840">
    <property type="entry name" value="TATCFAMILY"/>
</dbReference>
<keyword evidence="2 5" id="KW-0812">Transmembrane</keyword>
<evidence type="ECO:0000313" key="7">
    <source>
        <dbReference type="Proteomes" id="UP001595692"/>
    </source>
</evidence>
<feature type="transmembrane region" description="Helical" evidence="5">
    <location>
        <begin position="73"/>
        <end position="94"/>
    </location>
</feature>
<feature type="transmembrane region" description="Helical" evidence="5">
    <location>
        <begin position="217"/>
        <end position="235"/>
    </location>
</feature>
<dbReference type="HAMAP" id="MF_00902">
    <property type="entry name" value="TatC"/>
    <property type="match status" value="1"/>
</dbReference>
<feature type="transmembrane region" description="Helical" evidence="5">
    <location>
        <begin position="20"/>
        <end position="44"/>
    </location>
</feature>
<dbReference type="RefSeq" id="WP_377151850.1">
    <property type="nucleotide sequence ID" value="NZ_JBHSAF010000007.1"/>
</dbReference>
<gene>
    <name evidence="5 6" type="primary">tatC</name>
    <name evidence="6" type="ORF">ACFOSS_08420</name>
</gene>
<keyword evidence="7" id="KW-1185">Reference proteome</keyword>
<dbReference type="EMBL" id="JBHSAF010000007">
    <property type="protein sequence ID" value="MFC3913487.1"/>
    <property type="molecule type" value="Genomic_DNA"/>
</dbReference>
<evidence type="ECO:0000256" key="1">
    <source>
        <dbReference type="ARBA" id="ARBA00004141"/>
    </source>
</evidence>
<proteinExistence type="inferred from homology"/>
<name>A0ABV8CNM4_9GAMM</name>
<comment type="subcellular location">
    <subcellularLocation>
        <location evidence="5">Cell membrane</location>
        <topology evidence="5">Multi-pass membrane protein</topology>
    </subcellularLocation>
    <subcellularLocation>
        <location evidence="1">Membrane</location>
        <topology evidence="1">Multi-pass membrane protein</topology>
    </subcellularLocation>
</comment>
<dbReference type="InterPro" id="IPR002033">
    <property type="entry name" value="TatC"/>
</dbReference>
<feature type="transmembrane region" description="Helical" evidence="5">
    <location>
        <begin position="106"/>
        <end position="133"/>
    </location>
</feature>
<comment type="function">
    <text evidence="5">Part of the twin-arginine translocation (Tat) system that transports large folded proteins containing a characteristic twin-arginine motif in their signal peptide across membranes. Together with TatB, TatC is part of a receptor directly interacting with Tat signal peptides.</text>
</comment>
<feature type="transmembrane region" description="Helical" evidence="5">
    <location>
        <begin position="194"/>
        <end position="211"/>
    </location>
</feature>
<keyword evidence="3 5" id="KW-1133">Transmembrane helix</keyword>
<feature type="transmembrane region" description="Helical" evidence="5">
    <location>
        <begin position="153"/>
        <end position="182"/>
    </location>
</feature>